<reference evidence="2 3" key="1">
    <citation type="submission" date="2020-10" db="EMBL/GenBank/DDBJ databases">
        <authorList>
            <person name="Castelo-Branco R."/>
            <person name="Eusebio N."/>
            <person name="Adriana R."/>
            <person name="Vieira A."/>
            <person name="Brugerolle De Fraissinette N."/>
            <person name="Rezende De Castro R."/>
            <person name="Schneider M.P."/>
            <person name="Vasconcelos V."/>
            <person name="Leao P.N."/>
        </authorList>
    </citation>
    <scope>NUCLEOTIDE SEQUENCE [LARGE SCALE GENOMIC DNA]</scope>
    <source>
        <strain evidence="2 3">LEGE 03274</strain>
    </source>
</reference>
<dbReference type="PANTHER" id="PTHR48104:SF30">
    <property type="entry name" value="METACASPASE-1"/>
    <property type="match status" value="1"/>
</dbReference>
<protein>
    <submittedName>
        <fullName evidence="2">Caspase family protein</fullName>
    </submittedName>
</protein>
<dbReference type="PIRSF" id="PIRSF007398">
    <property type="entry name" value="Sll0148_caspase"/>
    <property type="match status" value="1"/>
</dbReference>
<dbReference type="InterPro" id="IPR011600">
    <property type="entry name" value="Pept_C14_caspase"/>
</dbReference>
<dbReference type="EMBL" id="JADEWC010000004">
    <property type="protein sequence ID" value="MBE9221621.1"/>
    <property type="molecule type" value="Genomic_DNA"/>
</dbReference>
<evidence type="ECO:0000259" key="1">
    <source>
        <dbReference type="Pfam" id="PF00656"/>
    </source>
</evidence>
<feature type="domain" description="Peptidase C14 caspase" evidence="1">
    <location>
        <begin position="46"/>
        <end position="275"/>
    </location>
</feature>
<dbReference type="InterPro" id="IPR029030">
    <property type="entry name" value="Caspase-like_dom_sf"/>
</dbReference>
<proteinExistence type="predicted"/>
<comment type="caution">
    <text evidence="2">The sequence shown here is derived from an EMBL/GenBank/DDBJ whole genome shotgun (WGS) entry which is preliminary data.</text>
</comment>
<dbReference type="InterPro" id="IPR050452">
    <property type="entry name" value="Metacaspase"/>
</dbReference>
<dbReference type="Pfam" id="PF00656">
    <property type="entry name" value="Peptidase_C14"/>
    <property type="match status" value="1"/>
</dbReference>
<dbReference type="RefSeq" id="WP_193799810.1">
    <property type="nucleotide sequence ID" value="NZ_JADEWC010000004.1"/>
</dbReference>
<organism evidence="2 3">
    <name type="scientific">Cyanobacterium stanieri LEGE 03274</name>
    <dbReference type="NCBI Taxonomy" id="1828756"/>
    <lineage>
        <taxon>Bacteria</taxon>
        <taxon>Bacillati</taxon>
        <taxon>Cyanobacteriota</taxon>
        <taxon>Cyanophyceae</taxon>
        <taxon>Oscillatoriophycideae</taxon>
        <taxon>Chroococcales</taxon>
        <taxon>Geminocystaceae</taxon>
        <taxon>Cyanobacterium</taxon>
    </lineage>
</organism>
<dbReference type="InterPro" id="IPR011189">
    <property type="entry name" value="UCP_caspase_lke"/>
</dbReference>
<dbReference type="Proteomes" id="UP000654604">
    <property type="component" value="Unassembled WGS sequence"/>
</dbReference>
<evidence type="ECO:0000313" key="3">
    <source>
        <dbReference type="Proteomes" id="UP000654604"/>
    </source>
</evidence>
<dbReference type="Gene3D" id="3.40.50.1460">
    <property type="match status" value="1"/>
</dbReference>
<dbReference type="PANTHER" id="PTHR48104">
    <property type="entry name" value="METACASPASE-4"/>
    <property type="match status" value="1"/>
</dbReference>
<gene>
    <name evidence="2" type="ORF">IQ215_02830</name>
</gene>
<dbReference type="SUPFAM" id="SSF52129">
    <property type="entry name" value="Caspase-like"/>
    <property type="match status" value="1"/>
</dbReference>
<name>A0ABR9V155_9CHRO</name>
<sequence length="713" mass="77818">MKINRRTFLQGAGFTFASLGGFFGETILPQYQLNRYSQALGASNSRKLALLVGINQYASGNENLRGCVTDVELQRELLVSRFGFNPSDILTLINEKASRESILNAFDEHLAKQVKENDVVVFHFSGYGRQVRLNEGDGKIGESLITHGSSFKGDGSNDDILLDSLISLFQTLKTSRYTLVLDTSYQPFEVSTTTKLWLRSYHGDSIPLISGKELAFNQDIKQKNKKSNSLLRGKDKSGGVIFTSATEGLATEITSNSFNAGLFTYSLTHSLWQSVAPINNLILSKKVAANIALINGELQYTNITLAIKNDLSPYYLMADEEHHGDIVITNASKGNSVEFDLVGLPLLVLFNYGIGSCFSTEIDLSQNVVIQVNSLMGNKGKGFVLKGVDKVESGMVLREAVRVIPRDVDLMVGLDSSLQRIERVDATSALTSVGDFKAINVGDNYADCILGKLTSNGSYGLFSQAGVLLPNTMAKTANEAVSTAVKRLGNALQNKLAQKLLNLTLNGSASRLPVRVGVEYFQNKQGYVSYQKTLLSKGFDNASSNVGATPNISQQKQLINISAGSSFSISIYNENDYDLYYMIMGFNASGRAIAYFSTKNVMVNARETFTIPDPQNTIKLIDNGNQGIGELIIICSQSPFNNTFNQLYKNSKNSLEEESIIILENPASIAQSILLDLHEGSGVTGDLVANLSDVYALDLSNWASFNFIYEIGS</sequence>
<dbReference type="InterPro" id="IPR006311">
    <property type="entry name" value="TAT_signal"/>
</dbReference>
<dbReference type="PROSITE" id="PS51318">
    <property type="entry name" value="TAT"/>
    <property type="match status" value="1"/>
</dbReference>
<evidence type="ECO:0000313" key="2">
    <source>
        <dbReference type="EMBL" id="MBE9221621.1"/>
    </source>
</evidence>
<keyword evidence="3" id="KW-1185">Reference proteome</keyword>
<accession>A0ABR9V155</accession>